<feature type="region of interest" description="Disordered" evidence="8">
    <location>
        <begin position="218"/>
        <end position="244"/>
    </location>
</feature>
<dbReference type="PANTHER" id="PTHR11009">
    <property type="entry name" value="DER1-LIKE PROTEIN, DERLIN"/>
    <property type="match status" value="1"/>
</dbReference>
<keyword evidence="3 7" id="KW-0812">Transmembrane</keyword>
<feature type="transmembrane region" description="Helical" evidence="7">
    <location>
        <begin position="153"/>
        <end position="186"/>
    </location>
</feature>
<protein>
    <recommendedName>
        <fullName evidence="7">Derlin</fullName>
    </recommendedName>
</protein>
<evidence type="ECO:0000256" key="2">
    <source>
        <dbReference type="ARBA" id="ARBA00008917"/>
    </source>
</evidence>
<accession>A0ABN7B9M3</accession>
<sequence length="244" mass="28176">MSDFSTWFKSIPFVTRHWLAFTVGLTLIGKFGIVGGQHLILWYEPFINQFQIWRPITALFYYPLSPKTGFHFLINCYFLYNYSVRLETSEYAGKRGDYFFLLFFNWLACVVLGLAMDIYLLMDPMVLSVLYIWCNLNRDTIVSFWFGSRFKAIYLPWVLLAFNAIVAGGGVMELVGIIVGHLYYFLMYTYPREMGGPTLISTPQFILDWFPNERPSGGPTAFGRPPEQGARRTWRGTGYTLGGQ</sequence>
<proteinExistence type="inferred from homology"/>
<comment type="subcellular location">
    <subcellularLocation>
        <location evidence="1 7">Endoplasmic reticulum membrane</location>
        <topology evidence="1 7">Multi-pass membrane protein</topology>
    </subcellularLocation>
</comment>
<organism evidence="9 10">
    <name type="scientific">Nesidiocoris tenuis</name>
    <dbReference type="NCBI Taxonomy" id="355587"/>
    <lineage>
        <taxon>Eukaryota</taxon>
        <taxon>Metazoa</taxon>
        <taxon>Ecdysozoa</taxon>
        <taxon>Arthropoda</taxon>
        <taxon>Hexapoda</taxon>
        <taxon>Insecta</taxon>
        <taxon>Pterygota</taxon>
        <taxon>Neoptera</taxon>
        <taxon>Paraneoptera</taxon>
        <taxon>Hemiptera</taxon>
        <taxon>Heteroptera</taxon>
        <taxon>Panheteroptera</taxon>
        <taxon>Cimicomorpha</taxon>
        <taxon>Miridae</taxon>
        <taxon>Dicyphina</taxon>
        <taxon>Nesidiocoris</taxon>
    </lineage>
</organism>
<keyword evidence="10" id="KW-1185">Reference proteome</keyword>
<dbReference type="InterPro" id="IPR035952">
    <property type="entry name" value="Rhomboid-like_sf"/>
</dbReference>
<keyword evidence="5 7" id="KW-1133">Transmembrane helix</keyword>
<evidence type="ECO:0000256" key="5">
    <source>
        <dbReference type="ARBA" id="ARBA00022989"/>
    </source>
</evidence>
<dbReference type="EMBL" id="AP028919">
    <property type="protein sequence ID" value="BET00338.1"/>
    <property type="molecule type" value="Genomic_DNA"/>
</dbReference>
<feature type="transmembrane region" description="Helical" evidence="7">
    <location>
        <begin position="18"/>
        <end position="40"/>
    </location>
</feature>
<dbReference type="Proteomes" id="UP001307889">
    <property type="component" value="Chromosome 11"/>
</dbReference>
<feature type="transmembrane region" description="Helical" evidence="7">
    <location>
        <begin position="60"/>
        <end position="80"/>
    </location>
</feature>
<evidence type="ECO:0000256" key="3">
    <source>
        <dbReference type="ARBA" id="ARBA00022692"/>
    </source>
</evidence>
<keyword evidence="6 7" id="KW-0472">Membrane</keyword>
<evidence type="ECO:0000313" key="10">
    <source>
        <dbReference type="Proteomes" id="UP001307889"/>
    </source>
</evidence>
<reference evidence="9 10" key="1">
    <citation type="submission" date="2023-09" db="EMBL/GenBank/DDBJ databases">
        <title>Nesidiocoris tenuis whole genome shotgun sequence.</title>
        <authorList>
            <person name="Shibata T."/>
            <person name="Shimoda M."/>
            <person name="Kobayashi T."/>
            <person name="Uehara T."/>
        </authorList>
    </citation>
    <scope>NUCLEOTIDE SEQUENCE [LARGE SCALE GENOMIC DNA]</scope>
    <source>
        <strain evidence="9 10">Japan</strain>
    </source>
</reference>
<evidence type="ECO:0000256" key="7">
    <source>
        <dbReference type="RuleBase" id="RU363059"/>
    </source>
</evidence>
<comment type="similarity">
    <text evidence="2 7">Belongs to the derlin family.</text>
</comment>
<feature type="transmembrane region" description="Helical" evidence="7">
    <location>
        <begin position="100"/>
        <end position="122"/>
    </location>
</feature>
<evidence type="ECO:0000256" key="1">
    <source>
        <dbReference type="ARBA" id="ARBA00004477"/>
    </source>
</evidence>
<evidence type="ECO:0000256" key="4">
    <source>
        <dbReference type="ARBA" id="ARBA00022824"/>
    </source>
</evidence>
<evidence type="ECO:0000256" key="6">
    <source>
        <dbReference type="ARBA" id="ARBA00023136"/>
    </source>
</evidence>
<evidence type="ECO:0000256" key="8">
    <source>
        <dbReference type="SAM" id="MobiDB-lite"/>
    </source>
</evidence>
<name>A0ABN7B9M3_9HEMI</name>
<keyword evidence="4 7" id="KW-0256">Endoplasmic reticulum</keyword>
<dbReference type="SUPFAM" id="SSF144091">
    <property type="entry name" value="Rhomboid-like"/>
    <property type="match status" value="1"/>
</dbReference>
<dbReference type="Pfam" id="PF04511">
    <property type="entry name" value="DER1"/>
    <property type="match status" value="1"/>
</dbReference>
<gene>
    <name evidence="9" type="ORF">NTJ_13154</name>
</gene>
<dbReference type="InterPro" id="IPR007599">
    <property type="entry name" value="DER1"/>
</dbReference>
<comment type="function">
    <text evidence="7">May be involved in the degradation of misfolded endoplasmic reticulum (ER) luminal proteins.</text>
</comment>
<evidence type="ECO:0000313" key="9">
    <source>
        <dbReference type="EMBL" id="BET00338.1"/>
    </source>
</evidence>